<evidence type="ECO:0000256" key="2">
    <source>
        <dbReference type="SAM" id="SignalP"/>
    </source>
</evidence>
<evidence type="ECO:0000256" key="1">
    <source>
        <dbReference type="SAM" id="MobiDB-lite"/>
    </source>
</evidence>
<evidence type="ECO:0000313" key="6">
    <source>
        <dbReference type="Proteomes" id="UP001501427"/>
    </source>
</evidence>
<gene>
    <name evidence="4" type="ORF">F4557_005461</name>
    <name evidence="3" type="ORF">GCM10009546_73720</name>
</gene>
<reference evidence="4 5" key="2">
    <citation type="submission" date="2020-08" db="EMBL/GenBank/DDBJ databases">
        <title>Sequencing the genomes of 1000 actinobacteria strains.</title>
        <authorList>
            <person name="Klenk H.-P."/>
        </authorList>
    </citation>
    <scope>NUCLEOTIDE SEQUENCE [LARGE SCALE GENOMIC DNA]</scope>
    <source>
        <strain evidence="4 5">DSM 44772</strain>
    </source>
</reference>
<feature type="signal peptide" evidence="2">
    <location>
        <begin position="1"/>
        <end position="46"/>
    </location>
</feature>
<organism evidence="4 5">
    <name type="scientific">Actinomadura livida</name>
    <dbReference type="NCBI Taxonomy" id="79909"/>
    <lineage>
        <taxon>Bacteria</taxon>
        <taxon>Bacillati</taxon>
        <taxon>Actinomycetota</taxon>
        <taxon>Actinomycetes</taxon>
        <taxon>Streptosporangiales</taxon>
        <taxon>Thermomonosporaceae</taxon>
        <taxon>Actinomadura</taxon>
    </lineage>
</organism>
<sequence length="91" mass="8847">MLHLSGKGSTGMNGKKPTALTRQRMLAPAGAAAAAAGLAMAGPASADLHTPPAQDAARNQAEEPGVAGVVSVALVSPACVPDARQPGPALK</sequence>
<dbReference type="Proteomes" id="UP001501427">
    <property type="component" value="Unassembled WGS sequence"/>
</dbReference>
<keyword evidence="2" id="KW-0732">Signal</keyword>
<dbReference type="PROSITE" id="PS51318">
    <property type="entry name" value="TAT"/>
    <property type="match status" value="1"/>
</dbReference>
<dbReference type="InterPro" id="IPR006311">
    <property type="entry name" value="TAT_signal"/>
</dbReference>
<reference evidence="3 6" key="1">
    <citation type="journal article" date="2019" name="Int. J. Syst. Evol. Microbiol.">
        <title>The Global Catalogue of Microorganisms (GCM) 10K type strain sequencing project: providing services to taxonomists for standard genome sequencing and annotation.</title>
        <authorList>
            <consortium name="The Broad Institute Genomics Platform"/>
            <consortium name="The Broad Institute Genome Sequencing Center for Infectious Disease"/>
            <person name="Wu L."/>
            <person name="Ma J."/>
        </authorList>
    </citation>
    <scope>NUCLEOTIDE SEQUENCE [LARGE SCALE GENOMIC DNA]</scope>
    <source>
        <strain evidence="3 6">JCM 10667</strain>
    </source>
</reference>
<reference evidence="3" key="3">
    <citation type="submission" date="2023-12" db="EMBL/GenBank/DDBJ databases">
        <authorList>
            <person name="Sun Q."/>
            <person name="Inoue M."/>
        </authorList>
    </citation>
    <scope>NUCLEOTIDE SEQUENCE</scope>
    <source>
        <strain evidence="3">JCM 10667</strain>
    </source>
</reference>
<accession>A0A7W7IH74</accession>
<feature type="region of interest" description="Disordered" evidence="1">
    <location>
        <begin position="1"/>
        <end position="24"/>
    </location>
</feature>
<name>A0A7W7IH74_9ACTN</name>
<evidence type="ECO:0008006" key="7">
    <source>
        <dbReference type="Google" id="ProtNLM"/>
    </source>
</evidence>
<protein>
    <recommendedName>
        <fullName evidence="7">Twin-arginine translocation signal domain-containing protein</fullName>
    </recommendedName>
</protein>
<evidence type="ECO:0000313" key="3">
    <source>
        <dbReference type="EMBL" id="GAA0600981.1"/>
    </source>
</evidence>
<dbReference type="Proteomes" id="UP000549343">
    <property type="component" value="Unassembled WGS sequence"/>
</dbReference>
<dbReference type="EMBL" id="JACHMV010000001">
    <property type="protein sequence ID" value="MBB4777043.1"/>
    <property type="molecule type" value="Genomic_DNA"/>
</dbReference>
<feature type="region of interest" description="Disordered" evidence="1">
    <location>
        <begin position="38"/>
        <end position="64"/>
    </location>
</feature>
<evidence type="ECO:0000313" key="5">
    <source>
        <dbReference type="Proteomes" id="UP000549343"/>
    </source>
</evidence>
<feature type="chain" id="PRO_5031077057" description="Twin-arginine translocation signal domain-containing protein" evidence="2">
    <location>
        <begin position="47"/>
        <end position="91"/>
    </location>
</feature>
<proteinExistence type="predicted"/>
<comment type="caution">
    <text evidence="4">The sequence shown here is derived from an EMBL/GenBank/DDBJ whole genome shotgun (WGS) entry which is preliminary data.</text>
</comment>
<dbReference type="EMBL" id="BAAAHD010000098">
    <property type="protein sequence ID" value="GAA0600981.1"/>
    <property type="molecule type" value="Genomic_DNA"/>
</dbReference>
<evidence type="ECO:0000313" key="4">
    <source>
        <dbReference type="EMBL" id="MBB4777043.1"/>
    </source>
</evidence>
<dbReference type="AlphaFoldDB" id="A0A7W7IH74"/>
<keyword evidence="6" id="KW-1185">Reference proteome</keyword>